<accession>A0ABR4X9C0</accession>
<proteinExistence type="predicted"/>
<organism evidence="1 2">
    <name type="scientific">Actinopolyspora erythraea</name>
    <dbReference type="NCBI Taxonomy" id="414996"/>
    <lineage>
        <taxon>Bacteria</taxon>
        <taxon>Bacillati</taxon>
        <taxon>Actinomycetota</taxon>
        <taxon>Actinomycetes</taxon>
        <taxon>Actinopolysporales</taxon>
        <taxon>Actinopolysporaceae</taxon>
        <taxon>Actinopolyspora</taxon>
    </lineage>
</organism>
<name>A0ABR4X9C0_9ACTN</name>
<evidence type="ECO:0008006" key="3">
    <source>
        <dbReference type="Google" id="ProtNLM"/>
    </source>
</evidence>
<sequence length="96" mass="10606">MMPFSVPGARCVITVDTCLPVRSVVVFPPVFAGSVVPVSPRSLSWSRILVRHANLVVSGSHAGRSEWVFERARSELSIFDEDYFPLMSNLIRQTSG</sequence>
<gene>
    <name evidence="1" type="ORF">IL38_00260</name>
</gene>
<protein>
    <recommendedName>
        <fullName evidence="3">DUF5753 domain-containing protein</fullName>
    </recommendedName>
</protein>
<dbReference type="EMBL" id="JPMV01000001">
    <property type="protein sequence ID" value="KGI83112.1"/>
    <property type="molecule type" value="Genomic_DNA"/>
</dbReference>
<evidence type="ECO:0000313" key="1">
    <source>
        <dbReference type="EMBL" id="KGI83112.1"/>
    </source>
</evidence>
<reference evidence="1 2" key="1">
    <citation type="journal article" date="2014" name="PLoS ONE">
        <title>Identification and Characterization of a New Erythromycin Biosynthetic Gene Cluster in Actinopolyspora erythraea YIM90600, a Novel Erythronolide-Producing Halophilic Actinomycete Isolated from Salt Field.</title>
        <authorList>
            <person name="Chen D."/>
            <person name="Feng J."/>
            <person name="Huang L."/>
            <person name="Zhang Q."/>
            <person name="Wu J."/>
            <person name="Zhu X."/>
            <person name="Duan Y."/>
            <person name="Xu Z."/>
        </authorList>
    </citation>
    <scope>NUCLEOTIDE SEQUENCE [LARGE SCALE GENOMIC DNA]</scope>
    <source>
        <strain evidence="1 2">YIM90600</strain>
    </source>
</reference>
<evidence type="ECO:0000313" key="2">
    <source>
        <dbReference type="Proteomes" id="UP000029737"/>
    </source>
</evidence>
<dbReference type="Proteomes" id="UP000029737">
    <property type="component" value="Unassembled WGS sequence"/>
</dbReference>
<comment type="caution">
    <text evidence="1">The sequence shown here is derived from an EMBL/GenBank/DDBJ whole genome shotgun (WGS) entry which is preliminary data.</text>
</comment>
<keyword evidence="2" id="KW-1185">Reference proteome</keyword>